<keyword evidence="2" id="KW-0067">ATP-binding</keyword>
<dbReference type="EMBL" id="JOKH01000001">
    <property type="protein sequence ID" value="KEQ19430.1"/>
    <property type="molecule type" value="Genomic_DNA"/>
</dbReference>
<feature type="binding site" evidence="2">
    <location>
        <begin position="222"/>
        <end position="231"/>
    </location>
    <ligand>
        <name>ATP</name>
        <dbReference type="ChEBI" id="CHEBI:30616"/>
    </ligand>
</feature>
<gene>
    <name evidence="4" type="ORF">GZ78_05640</name>
</gene>
<proteinExistence type="predicted"/>
<dbReference type="InterPro" id="IPR036597">
    <property type="entry name" value="Fido-like_dom_sf"/>
</dbReference>
<dbReference type="STRING" id="1137799.GZ78_05640"/>
<feature type="domain" description="Fido" evidence="3">
    <location>
        <begin position="188"/>
        <end position="343"/>
    </location>
</feature>
<dbReference type="PROSITE" id="PS51459">
    <property type="entry name" value="FIDO"/>
    <property type="match status" value="1"/>
</dbReference>
<dbReference type="Pfam" id="PF02661">
    <property type="entry name" value="Fic"/>
    <property type="match status" value="1"/>
</dbReference>
<dbReference type="InterPro" id="IPR040198">
    <property type="entry name" value="Fido_containing"/>
</dbReference>
<dbReference type="AlphaFoldDB" id="A0A081NLV7"/>
<dbReference type="SUPFAM" id="SSF140931">
    <property type="entry name" value="Fic-like"/>
    <property type="match status" value="1"/>
</dbReference>
<evidence type="ECO:0000256" key="2">
    <source>
        <dbReference type="PIRSR" id="PIRSR640198-2"/>
    </source>
</evidence>
<feature type="active site" evidence="1">
    <location>
        <position position="278"/>
    </location>
</feature>
<dbReference type="InterPro" id="IPR003812">
    <property type="entry name" value="Fido"/>
</dbReference>
<organism evidence="4 5">
    <name type="scientific">Endozoicomonas numazuensis</name>
    <dbReference type="NCBI Taxonomy" id="1137799"/>
    <lineage>
        <taxon>Bacteria</taxon>
        <taxon>Pseudomonadati</taxon>
        <taxon>Pseudomonadota</taxon>
        <taxon>Gammaproteobacteria</taxon>
        <taxon>Oceanospirillales</taxon>
        <taxon>Endozoicomonadaceae</taxon>
        <taxon>Endozoicomonas</taxon>
    </lineage>
</organism>
<reference evidence="4 5" key="1">
    <citation type="submission" date="2014-06" db="EMBL/GenBank/DDBJ databases">
        <title>Whole Genome Sequences of Three Symbiotic Endozoicomonas Bacteria.</title>
        <authorList>
            <person name="Neave M.J."/>
            <person name="Apprill A."/>
            <person name="Voolstra C.R."/>
        </authorList>
    </citation>
    <scope>NUCLEOTIDE SEQUENCE [LARGE SCALE GENOMIC DNA]</scope>
    <source>
        <strain evidence="4 5">DSM 25634</strain>
    </source>
</reference>
<name>A0A081NLV7_9GAMM</name>
<evidence type="ECO:0000313" key="4">
    <source>
        <dbReference type="EMBL" id="KEQ19430.1"/>
    </source>
</evidence>
<evidence type="ECO:0000256" key="1">
    <source>
        <dbReference type="PIRSR" id="PIRSR640198-1"/>
    </source>
</evidence>
<evidence type="ECO:0000259" key="3">
    <source>
        <dbReference type="PROSITE" id="PS51459"/>
    </source>
</evidence>
<dbReference type="Gene3D" id="1.10.3290.10">
    <property type="entry name" value="Fido-like domain"/>
    <property type="match status" value="1"/>
</dbReference>
<dbReference type="Proteomes" id="UP000028073">
    <property type="component" value="Unassembled WGS sequence"/>
</dbReference>
<keyword evidence="5" id="KW-1185">Reference proteome</keyword>
<feature type="binding site" evidence="2">
    <location>
        <begin position="282"/>
        <end position="289"/>
    </location>
    <ligand>
        <name>ATP</name>
        <dbReference type="ChEBI" id="CHEBI:30616"/>
    </ligand>
</feature>
<accession>A0A081NLV7</accession>
<protein>
    <submittedName>
        <fullName evidence="4">Cell filamentation protein Fic</fullName>
    </submittedName>
</protein>
<comment type="caution">
    <text evidence="4">The sequence shown here is derived from an EMBL/GenBank/DDBJ whole genome shotgun (WGS) entry which is preliminary data.</text>
</comment>
<dbReference type="GO" id="GO:0005524">
    <property type="term" value="F:ATP binding"/>
    <property type="evidence" value="ECO:0007669"/>
    <property type="project" value="UniProtKB-KW"/>
</dbReference>
<dbReference type="PANTHER" id="PTHR13504">
    <property type="entry name" value="FIDO DOMAIN-CONTAINING PROTEIN DDB_G0283145"/>
    <property type="match status" value="1"/>
</dbReference>
<dbReference type="eggNOG" id="COG3177">
    <property type="taxonomic scope" value="Bacteria"/>
</dbReference>
<sequence>MYKKPPLIDYDKTAIEQLKEVNPSGGAILDYLDFMGATDSKGRYLPFNDFRFRVSKGIDTDLAWRFTKEARNKTSLCMFKVGEGEFCFYNYTPAIYRAMSMVDRHTTTSHIKYLIRELGESEGIGYLLEDLIEDEAISSSQLEGAATTTKVAKAMLATERKPRTADEKMILGNFRMMNFAWENRLKSLTPDLIKEMHKIGVEGIDDEEYTPGTFRHTDDIFVVGAEGEVVHKPPSAEKLEERLSDLCRWVNADHESEEIHIHPLLKAIAIHFAIGYEHPFRDGNGRVARSLFYWFMFKNSFEGFRYISISVLLKAAAVQYGMSYVHTESDEMDLTYFIEYQVKVVVRAINNFMDRYKAAMTEEKDFMVWLVRSGSYAKMTTRQRMVYFSSSHKQAGLLTAKSTSKLLNISQNTALKELNGLCHMGLLDKFKEGNKWIFRVKSRKDILDGPAD</sequence>
<evidence type="ECO:0000313" key="5">
    <source>
        <dbReference type="Proteomes" id="UP000028073"/>
    </source>
</evidence>
<dbReference type="PANTHER" id="PTHR13504:SF38">
    <property type="entry name" value="FIDO DOMAIN-CONTAINING PROTEIN"/>
    <property type="match status" value="1"/>
</dbReference>
<keyword evidence="2" id="KW-0547">Nucleotide-binding</keyword>